<organism evidence="13 14">
    <name type="scientific">Mesobacterium hydrothermale</name>
    <dbReference type="NCBI Taxonomy" id="3111907"/>
    <lineage>
        <taxon>Bacteria</taxon>
        <taxon>Pseudomonadati</taxon>
        <taxon>Pseudomonadota</taxon>
        <taxon>Alphaproteobacteria</taxon>
        <taxon>Rhodobacterales</taxon>
        <taxon>Roseobacteraceae</taxon>
        <taxon>Mesobacterium</taxon>
    </lineage>
</organism>
<dbReference type="EC" id="1.13.12.19" evidence="4"/>
<evidence type="ECO:0000259" key="12">
    <source>
        <dbReference type="PROSITE" id="PS51471"/>
    </source>
</evidence>
<comment type="cofactor">
    <cofactor evidence="1">
        <name>Fe(2+)</name>
        <dbReference type="ChEBI" id="CHEBI:29033"/>
    </cofactor>
</comment>
<dbReference type="Pfam" id="PF03171">
    <property type="entry name" value="2OG-FeII_Oxy"/>
    <property type="match status" value="1"/>
</dbReference>
<sequence>MSYATARKTEADEIPVIDITPLRDGTDPGGVAKALHAASTGLGFIYVRGHGIPDAVIDAARTAAYAFFHAEPAQKESVRVSSSHRGWLGRGGAKMQDDAKADLKESFIWGFQDETGSTPDDHPLRGDNRWPAFQPGLETAAMTYFHHAHAVAHHLMRGFALGLDLPEGFFLKTADTPLSRCSFVYYPPQDADAGADQFGVGPHTDFGVLTVLCQDNVGGLQVEDANGDWIEAPPIPGTLLVNVADLLARWTDGAYKSTTHRVVNSSGRERMSLVLAFDPNPETVIDAREVFGAEHPPKSEAITCGDYLVWRFAKAFAYRKEAQNAASGR</sequence>
<evidence type="ECO:0000256" key="11">
    <source>
        <dbReference type="RuleBase" id="RU003682"/>
    </source>
</evidence>
<feature type="domain" description="Fe2OG dioxygenase" evidence="12">
    <location>
        <begin position="173"/>
        <end position="281"/>
    </location>
</feature>
<protein>
    <recommendedName>
        <fullName evidence="5">2-oxoglutarate-dependent ethylene/succinate-forming enzyme</fullName>
        <ecNumber evidence="4">1.13.12.19</ecNumber>
        <ecNumber evidence="3">1.14.20.7</ecNumber>
    </recommendedName>
    <alternativeName>
        <fullName evidence="7">2-oxoglutarate dioxygenase (ethylene-forming)</fullName>
    </alternativeName>
    <alternativeName>
        <fullName evidence="8">2-oxoglutarate/L-arginine monooxygenase/decarboxylase (succinate-forming)</fullName>
    </alternativeName>
</protein>
<dbReference type="PROSITE" id="PS51471">
    <property type="entry name" value="FE2OG_OXY"/>
    <property type="match status" value="1"/>
</dbReference>
<evidence type="ECO:0000256" key="3">
    <source>
        <dbReference type="ARBA" id="ARBA00012293"/>
    </source>
</evidence>
<evidence type="ECO:0000256" key="4">
    <source>
        <dbReference type="ARBA" id="ARBA00012531"/>
    </source>
</evidence>
<dbReference type="Gene3D" id="2.60.120.330">
    <property type="entry name" value="B-lactam Antibiotic, Isopenicillin N Synthase, Chain"/>
    <property type="match status" value="1"/>
</dbReference>
<dbReference type="SUPFAM" id="SSF51197">
    <property type="entry name" value="Clavaminate synthase-like"/>
    <property type="match status" value="1"/>
</dbReference>
<evidence type="ECO:0000256" key="7">
    <source>
        <dbReference type="ARBA" id="ARBA00031011"/>
    </source>
</evidence>
<comment type="catalytic activity">
    <reaction evidence="10">
        <text>L-arginine + 2-oxoglutarate + O2 = guanidine + L-glutamate 5-semialdehyde + succinate + CO2</text>
        <dbReference type="Rhea" id="RHEA:31535"/>
        <dbReference type="ChEBI" id="CHEBI:15379"/>
        <dbReference type="ChEBI" id="CHEBI:16526"/>
        <dbReference type="ChEBI" id="CHEBI:16810"/>
        <dbReference type="ChEBI" id="CHEBI:30031"/>
        <dbReference type="ChEBI" id="CHEBI:30087"/>
        <dbReference type="ChEBI" id="CHEBI:32682"/>
        <dbReference type="ChEBI" id="CHEBI:58066"/>
        <dbReference type="EC" id="1.14.20.7"/>
    </reaction>
</comment>
<dbReference type="EMBL" id="JAYLLH010000012">
    <property type="protein sequence ID" value="MEC3861755.1"/>
    <property type="molecule type" value="Genomic_DNA"/>
</dbReference>
<gene>
    <name evidence="13" type="ORF">VK792_10695</name>
</gene>
<keyword evidence="6" id="KW-0266">Ethylene biosynthesis</keyword>
<evidence type="ECO:0000256" key="10">
    <source>
        <dbReference type="ARBA" id="ARBA00049359"/>
    </source>
</evidence>
<dbReference type="PANTHER" id="PTHR47990">
    <property type="entry name" value="2-OXOGLUTARATE (2OG) AND FE(II)-DEPENDENT OXYGENASE SUPERFAMILY PROTEIN-RELATED"/>
    <property type="match status" value="1"/>
</dbReference>
<evidence type="ECO:0000313" key="13">
    <source>
        <dbReference type="EMBL" id="MEC3861755.1"/>
    </source>
</evidence>
<reference evidence="13 14" key="1">
    <citation type="submission" date="2024-01" db="EMBL/GenBank/DDBJ databases">
        <title>Mesobacterium rodlantinim sp. nov., isolated from shallow sea hydrothermal systems off Kueishantao Island.</title>
        <authorList>
            <person name="Su Z."/>
            <person name="Tang K."/>
        </authorList>
    </citation>
    <scope>NUCLEOTIDE SEQUENCE [LARGE SCALE GENOMIC DNA]</scope>
    <source>
        <strain evidence="13 14">TK19101</strain>
    </source>
</reference>
<dbReference type="InterPro" id="IPR050231">
    <property type="entry name" value="Iron_ascorbate_oxido_reductase"/>
</dbReference>
<keyword evidence="11" id="KW-0408">Iron</keyword>
<dbReference type="EC" id="1.14.20.7" evidence="3"/>
<comment type="similarity">
    <text evidence="11">Belongs to the iron/ascorbate-dependent oxidoreductase family.</text>
</comment>
<comment type="caution">
    <text evidence="13">The sequence shown here is derived from an EMBL/GenBank/DDBJ whole genome shotgun (WGS) entry which is preliminary data.</text>
</comment>
<dbReference type="InterPro" id="IPR044861">
    <property type="entry name" value="IPNS-like_FE2OG_OXY"/>
</dbReference>
<comment type="catalytic activity">
    <reaction evidence="9">
        <text>2-oxoglutarate + O2 + 2 H(+) = ethene + 3 CO2 + H2O</text>
        <dbReference type="Rhea" id="RHEA:31523"/>
        <dbReference type="ChEBI" id="CHEBI:15377"/>
        <dbReference type="ChEBI" id="CHEBI:15378"/>
        <dbReference type="ChEBI" id="CHEBI:15379"/>
        <dbReference type="ChEBI" id="CHEBI:16526"/>
        <dbReference type="ChEBI" id="CHEBI:16810"/>
        <dbReference type="ChEBI" id="CHEBI:18153"/>
        <dbReference type="EC" id="1.13.12.19"/>
    </reaction>
</comment>
<evidence type="ECO:0000256" key="1">
    <source>
        <dbReference type="ARBA" id="ARBA00001954"/>
    </source>
</evidence>
<dbReference type="PRINTS" id="PR00682">
    <property type="entry name" value="IPNSYNTHASE"/>
</dbReference>
<keyword evidence="14" id="KW-1185">Reference proteome</keyword>
<dbReference type="InterPro" id="IPR005123">
    <property type="entry name" value="Oxoglu/Fe-dep_dioxygenase_dom"/>
</dbReference>
<dbReference type="Pfam" id="PF14226">
    <property type="entry name" value="DIOX_N"/>
    <property type="match status" value="1"/>
</dbReference>
<evidence type="ECO:0000256" key="8">
    <source>
        <dbReference type="ARBA" id="ARBA00031282"/>
    </source>
</evidence>
<proteinExistence type="inferred from homology"/>
<dbReference type="InterPro" id="IPR027443">
    <property type="entry name" value="IPNS-like_sf"/>
</dbReference>
<evidence type="ECO:0000256" key="6">
    <source>
        <dbReference type="ARBA" id="ARBA00022666"/>
    </source>
</evidence>
<keyword evidence="11" id="KW-0560">Oxidoreductase</keyword>
<accession>A0ABU6HKS2</accession>
<dbReference type="Proteomes" id="UP001348149">
    <property type="component" value="Unassembled WGS sequence"/>
</dbReference>
<keyword evidence="11" id="KW-0479">Metal-binding</keyword>
<comment type="pathway">
    <text evidence="2">Alkene biosynthesis; ethylene biosynthesis via 2-oxoglutarate.</text>
</comment>
<dbReference type="InterPro" id="IPR026992">
    <property type="entry name" value="DIOX_N"/>
</dbReference>
<name>A0ABU6HKS2_9RHOB</name>
<evidence type="ECO:0000256" key="9">
    <source>
        <dbReference type="ARBA" id="ARBA00047725"/>
    </source>
</evidence>
<dbReference type="RefSeq" id="WP_326297476.1">
    <property type="nucleotide sequence ID" value="NZ_JAYLLH010000012.1"/>
</dbReference>
<evidence type="ECO:0000256" key="5">
    <source>
        <dbReference type="ARBA" id="ARBA00019045"/>
    </source>
</evidence>
<evidence type="ECO:0000256" key="2">
    <source>
        <dbReference type="ARBA" id="ARBA00004767"/>
    </source>
</evidence>
<evidence type="ECO:0000313" key="14">
    <source>
        <dbReference type="Proteomes" id="UP001348149"/>
    </source>
</evidence>